<protein>
    <submittedName>
        <fullName evidence="1">Uncharacterized protein</fullName>
    </submittedName>
</protein>
<dbReference type="AlphaFoldDB" id="A0A2T3ZT27"/>
<evidence type="ECO:0000313" key="1">
    <source>
        <dbReference type="EMBL" id="PTB47950.1"/>
    </source>
</evidence>
<evidence type="ECO:0000313" key="2">
    <source>
        <dbReference type="Proteomes" id="UP000241690"/>
    </source>
</evidence>
<organism evidence="1 2">
    <name type="scientific">Trichoderma harzianum CBS 226.95</name>
    <dbReference type="NCBI Taxonomy" id="983964"/>
    <lineage>
        <taxon>Eukaryota</taxon>
        <taxon>Fungi</taxon>
        <taxon>Dikarya</taxon>
        <taxon>Ascomycota</taxon>
        <taxon>Pezizomycotina</taxon>
        <taxon>Sordariomycetes</taxon>
        <taxon>Hypocreomycetidae</taxon>
        <taxon>Hypocreales</taxon>
        <taxon>Hypocreaceae</taxon>
        <taxon>Trichoderma</taxon>
    </lineage>
</organism>
<reference evidence="1 2" key="1">
    <citation type="submission" date="2016-07" db="EMBL/GenBank/DDBJ databases">
        <title>Multiple horizontal gene transfer events from other fungi enriched the ability of initially mycotrophic Trichoderma (Ascomycota) to feed on dead plant biomass.</title>
        <authorList>
            <consortium name="DOE Joint Genome Institute"/>
            <person name="Aerts A."/>
            <person name="Atanasova L."/>
            <person name="Chenthamara K."/>
            <person name="Zhang J."/>
            <person name="Grujic M."/>
            <person name="Henrissat B."/>
            <person name="Kuo A."/>
            <person name="Salamov A."/>
            <person name="Lipzen A."/>
            <person name="Labutti K."/>
            <person name="Barry K."/>
            <person name="Miao Y."/>
            <person name="Rahimi M.J."/>
            <person name="Shen Q."/>
            <person name="Grigoriev I.V."/>
            <person name="Kubicek C.P."/>
            <person name="Druzhinina I.S."/>
        </authorList>
    </citation>
    <scope>NUCLEOTIDE SEQUENCE [LARGE SCALE GENOMIC DNA]</scope>
    <source>
        <strain evidence="1 2">CBS 226.95</strain>
    </source>
</reference>
<dbReference type="RefSeq" id="XP_024767627.1">
    <property type="nucleotide sequence ID" value="XM_024920139.1"/>
</dbReference>
<dbReference type="GeneID" id="36628708"/>
<feature type="non-terminal residue" evidence="1">
    <location>
        <position position="154"/>
    </location>
</feature>
<accession>A0A2T3ZT27</accession>
<name>A0A2T3ZT27_TRIHA</name>
<proteinExistence type="predicted"/>
<dbReference type="EMBL" id="KZ679704">
    <property type="protein sequence ID" value="PTB47950.1"/>
    <property type="molecule type" value="Genomic_DNA"/>
</dbReference>
<dbReference type="Proteomes" id="UP000241690">
    <property type="component" value="Unassembled WGS sequence"/>
</dbReference>
<keyword evidence="2" id="KW-1185">Reference proteome</keyword>
<sequence>MPQSSSVAGKECLREIININIEVPEAVSPATLKTAQNLLSRLERDSIETDQEHTISLANEIRRRVSKATRRLSAEARYTEASASLAEMEVLKFRLHYGDYIAAFLRELQGNSRHLQARGTAGTAGPDTSTTVDKEALAFFKNAKWTAIHERLAC</sequence>
<gene>
    <name evidence="1" type="ORF">M431DRAFT_514008</name>
</gene>